<dbReference type="InterPro" id="IPR005069">
    <property type="entry name" value="Nucl-diP-sugar_transferase"/>
</dbReference>
<dbReference type="GO" id="GO:0005794">
    <property type="term" value="C:Golgi apparatus"/>
    <property type="evidence" value="ECO:0007669"/>
    <property type="project" value="TreeGrafter"/>
</dbReference>
<dbReference type="InParanoid" id="E1ZAF0"/>
<dbReference type="Pfam" id="PF03407">
    <property type="entry name" value="Nucleotid_trans"/>
    <property type="match status" value="1"/>
</dbReference>
<name>E1ZAF0_CHLVA</name>
<evidence type="ECO:0000256" key="1">
    <source>
        <dbReference type="SAM" id="MobiDB-lite"/>
    </source>
</evidence>
<dbReference type="PANTHER" id="PTHR46936:SF1">
    <property type="entry name" value="ARABINOSYLTRANSFERASE XEG113"/>
    <property type="match status" value="1"/>
</dbReference>
<dbReference type="PANTHER" id="PTHR46936">
    <property type="entry name" value="ARABINOSYLTRANSFERASE XEG113"/>
    <property type="match status" value="1"/>
</dbReference>
<sequence length="729" mass="79208">MHSSSQTAWGEDTDFSGASGAAESAGGGNGARLSIRSRPGGNRRQATSLPSTAAVLAAAREASAPRAGGNATGGSRGGGGTAGTASHREVQVPGGGASAPGVRPGQPPNTATVFVTFGNTAMWEFTHNWALSVQRLGAAYLVGALDAGMSELCAQAGLPHLDLWRQQEGNAAGGSAANSSFFRADFRTFRNMGAAKIQLTLSILEGGGGVDTVVVSDSDTVWLRHPQQYFDQRPAADWFISTDCLSHEVEAAWRPQHNQPRCGHVPGNIWGRAYNTGVFAVRNREAGRRLLRLWRDLVLGPEALVQTEANQTFGVTDQQALNMLLEEGSEWKLDAAPEDDHITLMRNGTLRLHPLPILLFPSGHVAFVQRLPWRHGAQPYVVHATFQRYGTSINRYAKRARFRHDAEFGMWFLDGPEYYAPPGARYLAYSNDVRRFIGRLAAERFKGAMPVLYKQMAAMSYQLAQFRDALAAARMLNRTLVLPTSWCWCDYDWTPHVLEKCKIRVSDLRLPFECPSDFVLHIPYMEMAGLEGRYRVPGFLEDPRAPAELRLSRGELRVLDAAPALEQGAAWANGVDAAAGAAAAASTAASDVAKGELRLGAAQREIEDVAAPLREVAVLQLSNMQPGLVAGFDSADEARAFDDTFQKITEQLYWCCAAEESHGHALFHYKLPRSLSAGYRPWTAPVMLLPGWCDQPEPNQRNREALAYANHPCQFLTNATAAAIAAAIS</sequence>
<evidence type="ECO:0000313" key="4">
    <source>
        <dbReference type="Proteomes" id="UP000008141"/>
    </source>
</evidence>
<reference evidence="3 4" key="1">
    <citation type="journal article" date="2010" name="Plant Cell">
        <title>The Chlorella variabilis NC64A genome reveals adaptation to photosymbiosis, coevolution with viruses, and cryptic sex.</title>
        <authorList>
            <person name="Blanc G."/>
            <person name="Duncan G."/>
            <person name="Agarkova I."/>
            <person name="Borodovsky M."/>
            <person name="Gurnon J."/>
            <person name="Kuo A."/>
            <person name="Lindquist E."/>
            <person name="Lucas S."/>
            <person name="Pangilinan J."/>
            <person name="Polle J."/>
            <person name="Salamov A."/>
            <person name="Terry A."/>
            <person name="Yamada T."/>
            <person name="Dunigan D.D."/>
            <person name="Grigoriev I.V."/>
            <person name="Claverie J.M."/>
            <person name="Van Etten J.L."/>
        </authorList>
    </citation>
    <scope>NUCLEOTIDE SEQUENCE [LARGE SCALE GENOMIC DNA]</scope>
    <source>
        <strain evidence="3 4">NC64A</strain>
    </source>
</reference>
<dbReference type="OMA" id="HEYSADV"/>
<keyword evidence="4" id="KW-1185">Reference proteome</keyword>
<evidence type="ECO:0000313" key="3">
    <source>
        <dbReference type="EMBL" id="EFN57248.1"/>
    </source>
</evidence>
<dbReference type="eggNOG" id="ENOG502QSJ9">
    <property type="taxonomic scope" value="Eukaryota"/>
</dbReference>
<dbReference type="OrthoDB" id="540503at2759"/>
<dbReference type="InterPro" id="IPR053250">
    <property type="entry name" value="Glycosyltransferase_77"/>
</dbReference>
<dbReference type="KEGG" id="cvr:CHLNCDRAFT_143777"/>
<dbReference type="GO" id="GO:0052636">
    <property type="term" value="F:arabinosyltransferase activity"/>
    <property type="evidence" value="ECO:0007669"/>
    <property type="project" value="TreeGrafter"/>
</dbReference>
<feature type="region of interest" description="Disordered" evidence="1">
    <location>
        <begin position="1"/>
        <end position="107"/>
    </location>
</feature>
<feature type="domain" description="Nucleotide-diphospho-sugar transferase" evidence="2">
    <location>
        <begin position="139"/>
        <end position="391"/>
    </location>
</feature>
<proteinExistence type="predicted"/>
<feature type="compositionally biased region" description="Gly residues" evidence="1">
    <location>
        <begin position="70"/>
        <end position="82"/>
    </location>
</feature>
<dbReference type="Proteomes" id="UP000008141">
    <property type="component" value="Unassembled WGS sequence"/>
</dbReference>
<dbReference type="RefSeq" id="XP_005849350.1">
    <property type="nucleotide sequence ID" value="XM_005849288.1"/>
</dbReference>
<organism evidence="4">
    <name type="scientific">Chlorella variabilis</name>
    <name type="common">Green alga</name>
    <dbReference type="NCBI Taxonomy" id="554065"/>
    <lineage>
        <taxon>Eukaryota</taxon>
        <taxon>Viridiplantae</taxon>
        <taxon>Chlorophyta</taxon>
        <taxon>core chlorophytes</taxon>
        <taxon>Trebouxiophyceae</taxon>
        <taxon>Chlorellales</taxon>
        <taxon>Chlorellaceae</taxon>
        <taxon>Chlorella clade</taxon>
        <taxon>Chlorella</taxon>
    </lineage>
</organism>
<feature type="compositionally biased region" description="Low complexity" evidence="1">
    <location>
        <begin position="53"/>
        <end position="69"/>
    </location>
</feature>
<dbReference type="EMBL" id="GL433840">
    <property type="protein sequence ID" value="EFN57248.1"/>
    <property type="molecule type" value="Genomic_DNA"/>
</dbReference>
<protein>
    <submittedName>
        <fullName evidence="3">Expressed protein</fullName>
    </submittedName>
</protein>
<accession>E1ZAF0</accession>
<dbReference type="AlphaFoldDB" id="E1ZAF0"/>
<evidence type="ECO:0000259" key="2">
    <source>
        <dbReference type="Pfam" id="PF03407"/>
    </source>
</evidence>
<dbReference type="GO" id="GO:0052325">
    <property type="term" value="P:cell wall pectin biosynthetic process"/>
    <property type="evidence" value="ECO:0007669"/>
    <property type="project" value="TreeGrafter"/>
</dbReference>
<gene>
    <name evidence="3" type="ORF">CHLNCDRAFT_143777</name>
</gene>
<dbReference type="GeneID" id="17356367"/>